<accession>A0A4C2A144</accession>
<name>A0A4C2A144_EUMVA</name>
<dbReference type="AlphaFoldDB" id="A0A4C2A144"/>
<evidence type="ECO:0000256" key="1">
    <source>
        <dbReference type="SAM" id="MobiDB-lite"/>
    </source>
</evidence>
<evidence type="ECO:0000313" key="2">
    <source>
        <dbReference type="EMBL" id="GBP92903.1"/>
    </source>
</evidence>
<protein>
    <submittedName>
        <fullName evidence="2">Uncharacterized protein</fullName>
    </submittedName>
</protein>
<keyword evidence="3" id="KW-1185">Reference proteome</keyword>
<organism evidence="2 3">
    <name type="scientific">Eumeta variegata</name>
    <name type="common">Bagworm moth</name>
    <name type="synonym">Eumeta japonica</name>
    <dbReference type="NCBI Taxonomy" id="151549"/>
    <lineage>
        <taxon>Eukaryota</taxon>
        <taxon>Metazoa</taxon>
        <taxon>Ecdysozoa</taxon>
        <taxon>Arthropoda</taxon>
        <taxon>Hexapoda</taxon>
        <taxon>Insecta</taxon>
        <taxon>Pterygota</taxon>
        <taxon>Neoptera</taxon>
        <taxon>Endopterygota</taxon>
        <taxon>Lepidoptera</taxon>
        <taxon>Glossata</taxon>
        <taxon>Ditrysia</taxon>
        <taxon>Tineoidea</taxon>
        <taxon>Psychidae</taxon>
        <taxon>Oiketicinae</taxon>
        <taxon>Eumeta</taxon>
    </lineage>
</organism>
<evidence type="ECO:0000313" key="3">
    <source>
        <dbReference type="Proteomes" id="UP000299102"/>
    </source>
</evidence>
<dbReference type="EMBL" id="BGZK01002320">
    <property type="protein sequence ID" value="GBP92903.1"/>
    <property type="molecule type" value="Genomic_DNA"/>
</dbReference>
<reference evidence="2 3" key="1">
    <citation type="journal article" date="2019" name="Commun. Biol.">
        <title>The bagworm genome reveals a unique fibroin gene that provides high tensile strength.</title>
        <authorList>
            <person name="Kono N."/>
            <person name="Nakamura H."/>
            <person name="Ohtoshi R."/>
            <person name="Tomita M."/>
            <person name="Numata K."/>
            <person name="Arakawa K."/>
        </authorList>
    </citation>
    <scope>NUCLEOTIDE SEQUENCE [LARGE SCALE GENOMIC DNA]</scope>
</reference>
<sequence length="150" mass="16408">MRKGIVRAPRDKYLHASLTKSVLTDRRKDGQQSDPIKIPLFPYEEQILRSSPGLFNLNLVSGPEYSVLIPRGPRAVGGRRRRRGDDGPGPTTGCRRLGWSCLIQLGLSDSLVDSPTVSGRCGSENPSSCPGASSPRTQPAAGRRERENRK</sequence>
<dbReference type="Proteomes" id="UP000299102">
    <property type="component" value="Unassembled WGS sequence"/>
</dbReference>
<feature type="region of interest" description="Disordered" evidence="1">
    <location>
        <begin position="71"/>
        <end position="94"/>
    </location>
</feature>
<comment type="caution">
    <text evidence="2">The sequence shown here is derived from an EMBL/GenBank/DDBJ whole genome shotgun (WGS) entry which is preliminary data.</text>
</comment>
<proteinExistence type="predicted"/>
<feature type="compositionally biased region" description="Polar residues" evidence="1">
    <location>
        <begin position="124"/>
        <end position="137"/>
    </location>
</feature>
<gene>
    <name evidence="2" type="ORF">EVAR_63183_1</name>
</gene>
<feature type="region of interest" description="Disordered" evidence="1">
    <location>
        <begin position="114"/>
        <end position="150"/>
    </location>
</feature>